<dbReference type="Pfam" id="PF07727">
    <property type="entry name" value="RVT_2"/>
    <property type="match status" value="1"/>
</dbReference>
<dbReference type="Proteomes" id="UP001151760">
    <property type="component" value="Unassembled WGS sequence"/>
</dbReference>
<dbReference type="PANTHER" id="PTHR37984:SF5">
    <property type="entry name" value="PROTEIN NYNRIN-LIKE"/>
    <property type="match status" value="1"/>
</dbReference>
<dbReference type="InterPro" id="IPR013103">
    <property type="entry name" value="RVT_2"/>
</dbReference>
<reference evidence="3" key="1">
    <citation type="journal article" date="2022" name="Int. J. Mol. Sci.">
        <title>Draft Genome of Tanacetum Coccineum: Genomic Comparison of Closely Related Tanacetum-Family Plants.</title>
        <authorList>
            <person name="Yamashiro T."/>
            <person name="Shiraishi A."/>
            <person name="Nakayama K."/>
            <person name="Satake H."/>
        </authorList>
    </citation>
    <scope>NUCLEOTIDE SEQUENCE</scope>
</reference>
<dbReference type="InterPro" id="IPR012337">
    <property type="entry name" value="RNaseH-like_sf"/>
</dbReference>
<dbReference type="InterPro" id="IPR050951">
    <property type="entry name" value="Retrovirus_Pol_polyprotein"/>
</dbReference>
<feature type="region of interest" description="Disordered" evidence="1">
    <location>
        <begin position="1057"/>
        <end position="1081"/>
    </location>
</feature>
<dbReference type="PANTHER" id="PTHR37984">
    <property type="entry name" value="PROTEIN CBG26694"/>
    <property type="match status" value="1"/>
</dbReference>
<keyword evidence="4" id="KW-1185">Reference proteome</keyword>
<dbReference type="InterPro" id="IPR043502">
    <property type="entry name" value="DNA/RNA_pol_sf"/>
</dbReference>
<dbReference type="EMBL" id="BQNB010017276">
    <property type="protein sequence ID" value="GJT61298.1"/>
    <property type="molecule type" value="Genomic_DNA"/>
</dbReference>
<name>A0ABQ5FE78_9ASTR</name>
<evidence type="ECO:0000259" key="2">
    <source>
        <dbReference type="PROSITE" id="PS50994"/>
    </source>
</evidence>
<comment type="caution">
    <text evidence="3">The sequence shown here is derived from an EMBL/GenBank/DDBJ whole genome shotgun (WGS) entry which is preliminary data.</text>
</comment>
<dbReference type="SUPFAM" id="SSF56672">
    <property type="entry name" value="DNA/RNA polymerases"/>
    <property type="match status" value="1"/>
</dbReference>
<reference evidence="3" key="2">
    <citation type="submission" date="2022-01" db="EMBL/GenBank/DDBJ databases">
        <authorList>
            <person name="Yamashiro T."/>
            <person name="Shiraishi A."/>
            <person name="Satake H."/>
            <person name="Nakayama K."/>
        </authorList>
    </citation>
    <scope>NUCLEOTIDE SEQUENCE</scope>
</reference>
<proteinExistence type="predicted"/>
<dbReference type="PROSITE" id="PS50994">
    <property type="entry name" value="INTEGRASE"/>
    <property type="match status" value="1"/>
</dbReference>
<dbReference type="Gene3D" id="3.10.10.10">
    <property type="entry name" value="HIV Type 1 Reverse Transcriptase, subunit A, domain 1"/>
    <property type="match status" value="1"/>
</dbReference>
<evidence type="ECO:0000256" key="1">
    <source>
        <dbReference type="SAM" id="MobiDB-lite"/>
    </source>
</evidence>
<dbReference type="InterPro" id="IPR036397">
    <property type="entry name" value="RNaseH_sf"/>
</dbReference>
<organism evidence="3 4">
    <name type="scientific">Tanacetum coccineum</name>
    <dbReference type="NCBI Taxonomy" id="301880"/>
    <lineage>
        <taxon>Eukaryota</taxon>
        <taxon>Viridiplantae</taxon>
        <taxon>Streptophyta</taxon>
        <taxon>Embryophyta</taxon>
        <taxon>Tracheophyta</taxon>
        <taxon>Spermatophyta</taxon>
        <taxon>Magnoliopsida</taxon>
        <taxon>eudicotyledons</taxon>
        <taxon>Gunneridae</taxon>
        <taxon>Pentapetalae</taxon>
        <taxon>asterids</taxon>
        <taxon>campanulids</taxon>
        <taxon>Asterales</taxon>
        <taxon>Asteraceae</taxon>
        <taxon>Asteroideae</taxon>
        <taxon>Anthemideae</taxon>
        <taxon>Anthemidinae</taxon>
        <taxon>Tanacetum</taxon>
    </lineage>
</organism>
<protein>
    <submittedName>
        <fullName evidence="3">Retrovirus-related pol polyprotein from transposon TNT 1-94</fullName>
    </submittedName>
</protein>
<sequence length="1356" mass="153695">MLAPRNVQLRVSVFKTPTKKEWKPIKRVWQQISKPVANSKPQWKPTGRHFSLFEKYPLTRIMEPTDMPLELPSSSKGILVVQIVLWYLDSGCSRHMTVDVRPYQLCEKFMVPKMNSFVDGCLEVACPTMHSCHIRNYDMVDLLKGSRTTNLYSISLNDMMSLTSLLAYKSLFHKVRVNVHPSKSKKASTHIQLKTGKHQYTGVLIPTYGPMRPMRTKKYQRKEVCFGDSGIDYNQIGWLRFLRSKDETPSKTDNGTSLLIRLHATDGFESRLGVLGSQMESEAWVGGGGGGGTRGRSPHETRRAWGGWAGVGGAGGGLVVVWRVDDSRGVHQRDADLYDAGFIYPPLFLWAEAVATACYTLNRSLVHTLHGKTYYELLKGKKPNLQYFRVFGSLCYPTNDYDDETVHVAFDELTEGLTSVQTSSGLAPQQMTSVPNSTELELTALQSGRSRSALVKDPEPPSVPPTKKQVDDLFQWFDDDEVVPIPPVVPITPVNVPAAPAPENANGSPSTTVISEGGPAVTENLLPHQILYQTLWILKLTTLLDHVASQCLTPINALKPYSEASHSNSVNIDVTPNNQLPHVQKWTQAHPLENIIGDKDRPVSTRKQLETDAMWCFFNEFLTHVEPKTYKQALEHSCWIEAMQEEIHEFERLDMDVKTAFLNGELNEVVYVSQPEGFVDPEHPSHVYRLKKALYGLKQAPRAWYDKLSAFLIKSGFTKGVVDPTLFTRKTGKHLLLRIFRYLKGTIHMGLWYPKDSGFELKAFADADYAGCHDTRRSTSVQINFLDIDFVSWSSKKLEKSIDVTVADSITARLTRPTAYKFKTDCSIIPVSASIRKSDTSVLEDLKALSWKTCQEGSLLNLSDHRPIKQKKRSLAPERNEVIHSQVEELIEAGILREVKYQTWVSNPMVVKKDNGKWKLRVDITNINKACIREPYPLPAAEPKAKGLHKYRLKYLLDAYKGVEEEVYSGYLITKQGIRADPSKVKVVSTLRPPRIVSEMQNLNKKIAALSRFLFKGVESDTTHHENSKVVRVEGSMDERSRRSLPKNERMLRVITNDGHTNKGRNSNNVPRNLKRNRERSINGRKGKETNLRILRPRLVVSKITKLGYYWPSMHKDAKELIQKCEAYQIYSLVPRKLKQEMTSNMSAWPFSQGGIDIVGPLPTAPGGARFGRPQAIISDNGKQFVEGTFLVFYKKLGTLQESTSVYHPQANGQVEVTNREIIKGMERRLGKLHQEWIDKLPQVLWAQQTTPKSSNGEPPFSLVYGSEAVIPIEISVETKRVQYFDPKENEKRRREDLDILEERREMASIKEAHYKQKMDGYYNKNIKLSTFKPGTYMLRLNSVSKAEYQGKMGPT</sequence>
<dbReference type="Gene3D" id="3.30.420.10">
    <property type="entry name" value="Ribonuclease H-like superfamily/Ribonuclease H"/>
    <property type="match status" value="1"/>
</dbReference>
<accession>A0ABQ5FE78</accession>
<evidence type="ECO:0000313" key="3">
    <source>
        <dbReference type="EMBL" id="GJT61298.1"/>
    </source>
</evidence>
<evidence type="ECO:0000313" key="4">
    <source>
        <dbReference type="Proteomes" id="UP001151760"/>
    </source>
</evidence>
<dbReference type="SUPFAM" id="SSF53098">
    <property type="entry name" value="Ribonuclease H-like"/>
    <property type="match status" value="1"/>
</dbReference>
<dbReference type="InterPro" id="IPR001584">
    <property type="entry name" value="Integrase_cat-core"/>
</dbReference>
<feature type="domain" description="Integrase catalytic" evidence="2">
    <location>
        <begin position="1093"/>
        <end position="1268"/>
    </location>
</feature>
<gene>
    <name evidence="3" type="ORF">Tco_1004831</name>
</gene>